<evidence type="ECO:0008006" key="5">
    <source>
        <dbReference type="Google" id="ProtNLM"/>
    </source>
</evidence>
<dbReference type="PANTHER" id="PTHR46163">
    <property type="entry name" value="TYROSINE-PROTEIN PHOSPHATASE-RELATED"/>
    <property type="match status" value="1"/>
</dbReference>
<dbReference type="Proteomes" id="UP000230233">
    <property type="component" value="Chromosome IV"/>
</dbReference>
<dbReference type="PROSITE" id="PS50056">
    <property type="entry name" value="TYR_PHOSPHATASE_2"/>
    <property type="match status" value="1"/>
</dbReference>
<feature type="domain" description="Tyrosine-protein phosphatase" evidence="1">
    <location>
        <begin position="1"/>
        <end position="105"/>
    </location>
</feature>
<dbReference type="PRINTS" id="PR00700">
    <property type="entry name" value="PRTYPHPHTASE"/>
</dbReference>
<evidence type="ECO:0000259" key="2">
    <source>
        <dbReference type="PROSITE" id="PS50056"/>
    </source>
</evidence>
<dbReference type="SUPFAM" id="SSF52799">
    <property type="entry name" value="(Phosphotyrosine protein) phosphatases II"/>
    <property type="match status" value="1"/>
</dbReference>
<dbReference type="Pfam" id="PF00102">
    <property type="entry name" value="Y_phosphatase"/>
    <property type="match status" value="1"/>
</dbReference>
<reference evidence="4" key="1">
    <citation type="submission" date="2017-10" db="EMBL/GenBank/DDBJ databases">
        <title>Rapid genome shrinkage in a self-fertile nematode reveals novel sperm competition proteins.</title>
        <authorList>
            <person name="Yin D."/>
            <person name="Schwarz E.M."/>
            <person name="Thomas C.G."/>
            <person name="Felde R.L."/>
            <person name="Korf I.F."/>
            <person name="Cutter A.D."/>
            <person name="Schartner C.M."/>
            <person name="Ralston E.J."/>
            <person name="Meyer B.J."/>
            <person name="Haag E.S."/>
        </authorList>
    </citation>
    <scope>NUCLEOTIDE SEQUENCE [LARGE SCALE GENOMIC DNA]</scope>
    <source>
        <strain evidence="4">JU1422</strain>
    </source>
</reference>
<dbReference type="PROSITE" id="PS50055">
    <property type="entry name" value="TYR_PHOSPHATASE_PTP"/>
    <property type="match status" value="1"/>
</dbReference>
<evidence type="ECO:0000313" key="4">
    <source>
        <dbReference type="Proteomes" id="UP000230233"/>
    </source>
</evidence>
<feature type="domain" description="Tyrosine specific protein phosphatases" evidence="2">
    <location>
        <begin position="26"/>
        <end position="96"/>
    </location>
</feature>
<evidence type="ECO:0000259" key="1">
    <source>
        <dbReference type="PROSITE" id="PS50055"/>
    </source>
</evidence>
<dbReference type="EMBL" id="PDUG01000004">
    <property type="protein sequence ID" value="PIC37331.1"/>
    <property type="molecule type" value="Genomic_DNA"/>
</dbReference>
<sequence>MERDAHFLTHYQYLGWPDKGVPNGHEDTRKLLLDVRDSEKPVLVHCSSGCGRTMSFIGTEYIAAEVRNLTNVTASQILMELGNYRYNGIETVEQLAWLIASVCDLLTHEFRLPPKHYEALMKSIKDGRKEIFKKDLELGLKTLEDYKEGDMDKEEYQNMLKAKEVEEEEEKRKTGGGEVLIQMEEEGIGEERREEEEEEVDLEFFEMDELKKTGIMDLEPGEVVDLEPEQVELLTEFLKKREEDSGKPIGLEELKDWETEVLDQFQKTMEHAKKITGWSEEEILDQADELILKAKEMLESEKEVPPPP</sequence>
<dbReference type="InterPro" id="IPR003595">
    <property type="entry name" value="Tyr_Pase_cat"/>
</dbReference>
<dbReference type="InterPro" id="IPR029021">
    <property type="entry name" value="Prot-tyrosine_phosphatase-like"/>
</dbReference>
<evidence type="ECO:0000313" key="3">
    <source>
        <dbReference type="EMBL" id="PIC37331.1"/>
    </source>
</evidence>
<name>A0A2G5UDA7_9PELO</name>
<proteinExistence type="predicted"/>
<dbReference type="SMART" id="SM00404">
    <property type="entry name" value="PTPc_motif"/>
    <property type="match status" value="1"/>
</dbReference>
<dbReference type="AlphaFoldDB" id="A0A2G5UDA7"/>
<accession>A0A2G5UDA7</accession>
<keyword evidence="4" id="KW-1185">Reference proteome</keyword>
<dbReference type="InterPro" id="IPR000242">
    <property type="entry name" value="PTP_cat"/>
</dbReference>
<dbReference type="GO" id="GO:0004725">
    <property type="term" value="F:protein tyrosine phosphatase activity"/>
    <property type="evidence" value="ECO:0007669"/>
    <property type="project" value="InterPro"/>
</dbReference>
<gene>
    <name evidence="3" type="primary">Cnig_chr_IV.g15990</name>
    <name evidence="3" type="ORF">B9Z55_015990</name>
</gene>
<organism evidence="3 4">
    <name type="scientific">Caenorhabditis nigoni</name>
    <dbReference type="NCBI Taxonomy" id="1611254"/>
    <lineage>
        <taxon>Eukaryota</taxon>
        <taxon>Metazoa</taxon>
        <taxon>Ecdysozoa</taxon>
        <taxon>Nematoda</taxon>
        <taxon>Chromadorea</taxon>
        <taxon>Rhabditida</taxon>
        <taxon>Rhabditina</taxon>
        <taxon>Rhabditomorpha</taxon>
        <taxon>Rhabditoidea</taxon>
        <taxon>Rhabditidae</taxon>
        <taxon>Peloderinae</taxon>
        <taxon>Caenorhabditis</taxon>
    </lineage>
</organism>
<comment type="caution">
    <text evidence="3">The sequence shown here is derived from an EMBL/GenBank/DDBJ whole genome shotgun (WGS) entry which is preliminary data.</text>
</comment>
<dbReference type="InterPro" id="IPR052782">
    <property type="entry name" value="Oocyte-zygote_transition_reg"/>
</dbReference>
<dbReference type="InterPro" id="IPR000387">
    <property type="entry name" value="Tyr_Pase_dom"/>
</dbReference>
<dbReference type="OrthoDB" id="6058203at2759"/>
<dbReference type="Gene3D" id="3.90.190.10">
    <property type="entry name" value="Protein tyrosine phosphatase superfamily"/>
    <property type="match status" value="1"/>
</dbReference>
<protein>
    <recommendedName>
        <fullName evidence="5">Tyrosine specific protein phosphatases domain-containing protein</fullName>
    </recommendedName>
</protein>